<accession>A0A139AJ65</accession>
<evidence type="ECO:0000313" key="2">
    <source>
        <dbReference type="Proteomes" id="UP000070544"/>
    </source>
</evidence>
<sequence length="158" mass="16556">MSPILARTASDIVLECDVQIPRGIPASSCLPYAPSPHDILFVPEFLLPPPQHSGEARDAERDLRTSIRPLADAAGIVVACGSDAAAAAGAPREEIAMAQAAGWSRRGKWVVCGSAISVAGAALDVIEGIFGERCRKQVVEFGEVREGVAAVRGGVRRE</sequence>
<keyword evidence="2" id="KW-1185">Reference proteome</keyword>
<dbReference type="AlphaFoldDB" id="A0A139AJ65"/>
<name>A0A139AJ65_GONPJ</name>
<proteinExistence type="predicted"/>
<organism evidence="1 2">
    <name type="scientific">Gonapodya prolifera (strain JEL478)</name>
    <name type="common">Monoblepharis prolifera</name>
    <dbReference type="NCBI Taxonomy" id="1344416"/>
    <lineage>
        <taxon>Eukaryota</taxon>
        <taxon>Fungi</taxon>
        <taxon>Fungi incertae sedis</taxon>
        <taxon>Chytridiomycota</taxon>
        <taxon>Chytridiomycota incertae sedis</taxon>
        <taxon>Monoblepharidomycetes</taxon>
        <taxon>Monoblepharidales</taxon>
        <taxon>Gonapodyaceae</taxon>
        <taxon>Gonapodya</taxon>
    </lineage>
</organism>
<dbReference type="EMBL" id="KQ965750">
    <property type="protein sequence ID" value="KXS16758.1"/>
    <property type="molecule type" value="Genomic_DNA"/>
</dbReference>
<evidence type="ECO:0000313" key="1">
    <source>
        <dbReference type="EMBL" id="KXS16758.1"/>
    </source>
</evidence>
<dbReference type="Proteomes" id="UP000070544">
    <property type="component" value="Unassembled WGS sequence"/>
</dbReference>
<protein>
    <submittedName>
        <fullName evidence="1">Uncharacterized protein</fullName>
    </submittedName>
</protein>
<reference evidence="1 2" key="1">
    <citation type="journal article" date="2015" name="Genome Biol. Evol.">
        <title>Phylogenomic analyses indicate that early fungi evolved digesting cell walls of algal ancestors of land plants.</title>
        <authorList>
            <person name="Chang Y."/>
            <person name="Wang S."/>
            <person name="Sekimoto S."/>
            <person name="Aerts A.L."/>
            <person name="Choi C."/>
            <person name="Clum A."/>
            <person name="LaButti K.M."/>
            <person name="Lindquist E.A."/>
            <person name="Yee Ngan C."/>
            <person name="Ohm R.A."/>
            <person name="Salamov A.A."/>
            <person name="Grigoriev I.V."/>
            <person name="Spatafora J.W."/>
            <person name="Berbee M.L."/>
        </authorList>
    </citation>
    <scope>NUCLEOTIDE SEQUENCE [LARGE SCALE GENOMIC DNA]</scope>
    <source>
        <strain evidence="1 2">JEL478</strain>
    </source>
</reference>
<gene>
    <name evidence="1" type="ORF">M427DRAFT_283731</name>
</gene>